<dbReference type="Gene3D" id="3.10.450.40">
    <property type="match status" value="1"/>
</dbReference>
<dbReference type="SUPFAM" id="SSF160719">
    <property type="entry name" value="gpW/gp25-like"/>
    <property type="match status" value="1"/>
</dbReference>
<name>A0A4U7BGY8_9BACT</name>
<dbReference type="InterPro" id="IPR007048">
    <property type="entry name" value="IraD/Gp25-like"/>
</dbReference>
<evidence type="ECO:0000259" key="1">
    <source>
        <dbReference type="Pfam" id="PF04965"/>
    </source>
</evidence>
<sequence>MSLLDRLIHELDDQNTHVPFYQNDFEDIKNNIKVLLNSKLDDCLSARDLGLINLTDLNLNSSELCTSMAKEIQKLISIYEKRIQVVSITYDNSLSPWQLSFILKCLFHNDSFKEFGIEIIFKNNRYCEVI</sequence>
<protein>
    <submittedName>
        <fullName evidence="2">Type VI secretion system baseplate subunit TssE</fullName>
    </submittedName>
</protein>
<dbReference type="OrthoDB" id="5356850at2"/>
<comment type="caution">
    <text evidence="2">The sequence shown here is derived from an EMBL/GenBank/DDBJ whole genome shotgun (WGS) entry which is preliminary data.</text>
</comment>
<dbReference type="InterPro" id="IPR017737">
    <property type="entry name" value="TssE1-like"/>
</dbReference>
<dbReference type="NCBIfam" id="TIGR03357">
    <property type="entry name" value="VI_zyme"/>
    <property type="match status" value="1"/>
</dbReference>
<evidence type="ECO:0000313" key="2">
    <source>
        <dbReference type="EMBL" id="TKX30619.1"/>
    </source>
</evidence>
<evidence type="ECO:0000313" key="3">
    <source>
        <dbReference type="Proteomes" id="UP000310353"/>
    </source>
</evidence>
<accession>A0A4U7BGY8</accession>
<gene>
    <name evidence="2" type="primary">tssE</name>
    <name evidence="2" type="ORF">CQA76_07700</name>
</gene>
<feature type="domain" description="IraD/Gp25-like" evidence="1">
    <location>
        <begin position="26"/>
        <end position="101"/>
    </location>
</feature>
<dbReference type="Proteomes" id="UP000310353">
    <property type="component" value="Unassembled WGS sequence"/>
</dbReference>
<keyword evidence="3" id="KW-1185">Reference proteome</keyword>
<proteinExistence type="predicted"/>
<dbReference type="AlphaFoldDB" id="A0A4U7BGY8"/>
<organism evidence="2 3">
    <name type="scientific">Campylobacter aviculae</name>
    <dbReference type="NCBI Taxonomy" id="2510190"/>
    <lineage>
        <taxon>Bacteria</taxon>
        <taxon>Pseudomonadati</taxon>
        <taxon>Campylobacterota</taxon>
        <taxon>Epsilonproteobacteria</taxon>
        <taxon>Campylobacterales</taxon>
        <taxon>Campylobacteraceae</taxon>
        <taxon>Campylobacter</taxon>
    </lineage>
</organism>
<dbReference type="EMBL" id="NXMA01000015">
    <property type="protein sequence ID" value="TKX30619.1"/>
    <property type="molecule type" value="Genomic_DNA"/>
</dbReference>
<reference evidence="2 3" key="1">
    <citation type="submission" date="2018-05" db="EMBL/GenBank/DDBJ databases">
        <title>Novel Campyloabacter and Helicobacter Species and Strains.</title>
        <authorList>
            <person name="Mannion A.J."/>
            <person name="Shen Z."/>
            <person name="Fox J.G."/>
        </authorList>
    </citation>
    <scope>NUCLEOTIDE SEQUENCE [LARGE SCALE GENOMIC DNA]</scope>
    <source>
        <strain evidence="3">MIT17-670</strain>
    </source>
</reference>
<dbReference type="RefSeq" id="WP_137622819.1">
    <property type="nucleotide sequence ID" value="NZ_NXMA01000015.1"/>
</dbReference>
<dbReference type="Pfam" id="PF04965">
    <property type="entry name" value="GPW_gp25"/>
    <property type="match status" value="1"/>
</dbReference>